<gene>
    <name evidence="1" type="ORF">L6452_26622</name>
</gene>
<keyword evidence="2" id="KW-1185">Reference proteome</keyword>
<evidence type="ECO:0000313" key="1">
    <source>
        <dbReference type="EMBL" id="KAI3701496.1"/>
    </source>
</evidence>
<dbReference type="EMBL" id="CM042055">
    <property type="protein sequence ID" value="KAI3701496.1"/>
    <property type="molecule type" value="Genomic_DNA"/>
</dbReference>
<sequence>MLISIEEVWVFDWCFGVAEANDGRSDGRGGPVVLDFEDEGEQMDVMVDEDDQRRCECLNSGQRTMVVEDGSRR</sequence>
<protein>
    <submittedName>
        <fullName evidence="1">Uncharacterized protein</fullName>
    </submittedName>
</protein>
<organism evidence="1 2">
    <name type="scientific">Arctium lappa</name>
    <name type="common">Greater burdock</name>
    <name type="synonym">Lappa major</name>
    <dbReference type="NCBI Taxonomy" id="4217"/>
    <lineage>
        <taxon>Eukaryota</taxon>
        <taxon>Viridiplantae</taxon>
        <taxon>Streptophyta</taxon>
        <taxon>Embryophyta</taxon>
        <taxon>Tracheophyta</taxon>
        <taxon>Spermatophyta</taxon>
        <taxon>Magnoliopsida</taxon>
        <taxon>eudicotyledons</taxon>
        <taxon>Gunneridae</taxon>
        <taxon>Pentapetalae</taxon>
        <taxon>asterids</taxon>
        <taxon>campanulids</taxon>
        <taxon>Asterales</taxon>
        <taxon>Asteraceae</taxon>
        <taxon>Carduoideae</taxon>
        <taxon>Cardueae</taxon>
        <taxon>Arctiinae</taxon>
        <taxon>Arctium</taxon>
    </lineage>
</organism>
<comment type="caution">
    <text evidence="1">The sequence shown here is derived from an EMBL/GenBank/DDBJ whole genome shotgun (WGS) entry which is preliminary data.</text>
</comment>
<accession>A0ACB8ZUV4</accession>
<evidence type="ECO:0000313" key="2">
    <source>
        <dbReference type="Proteomes" id="UP001055879"/>
    </source>
</evidence>
<reference evidence="1 2" key="2">
    <citation type="journal article" date="2022" name="Mol. Ecol. Resour.">
        <title>The genomes of chicory, endive, great burdock and yacon provide insights into Asteraceae paleo-polyploidization history and plant inulin production.</title>
        <authorList>
            <person name="Fan W."/>
            <person name="Wang S."/>
            <person name="Wang H."/>
            <person name="Wang A."/>
            <person name="Jiang F."/>
            <person name="Liu H."/>
            <person name="Zhao H."/>
            <person name="Xu D."/>
            <person name="Zhang Y."/>
        </authorList>
    </citation>
    <scope>NUCLEOTIDE SEQUENCE [LARGE SCALE GENOMIC DNA]</scope>
    <source>
        <strain evidence="2">cv. Niubang</strain>
    </source>
</reference>
<reference evidence="2" key="1">
    <citation type="journal article" date="2022" name="Mol. Ecol. Resour.">
        <title>The genomes of chicory, endive, great burdock and yacon provide insights into Asteraceae palaeo-polyploidization history and plant inulin production.</title>
        <authorList>
            <person name="Fan W."/>
            <person name="Wang S."/>
            <person name="Wang H."/>
            <person name="Wang A."/>
            <person name="Jiang F."/>
            <person name="Liu H."/>
            <person name="Zhao H."/>
            <person name="Xu D."/>
            <person name="Zhang Y."/>
        </authorList>
    </citation>
    <scope>NUCLEOTIDE SEQUENCE [LARGE SCALE GENOMIC DNA]</scope>
    <source>
        <strain evidence="2">cv. Niubang</strain>
    </source>
</reference>
<name>A0ACB8ZUV4_ARCLA</name>
<dbReference type="Proteomes" id="UP001055879">
    <property type="component" value="Linkage Group LG09"/>
</dbReference>
<proteinExistence type="predicted"/>